<dbReference type="AlphaFoldDB" id="A0A0E0HYX1"/>
<feature type="compositionally biased region" description="Pro residues" evidence="1">
    <location>
        <begin position="60"/>
        <end position="71"/>
    </location>
</feature>
<evidence type="ECO:0000313" key="3">
    <source>
        <dbReference type="Proteomes" id="UP000006591"/>
    </source>
</evidence>
<feature type="compositionally biased region" description="Acidic residues" evidence="1">
    <location>
        <begin position="37"/>
        <end position="51"/>
    </location>
</feature>
<evidence type="ECO:0000313" key="2">
    <source>
        <dbReference type="EnsemblPlants" id="ONIVA07G08140.1"/>
    </source>
</evidence>
<accession>A0A0E0HYX1</accession>
<reference evidence="2" key="2">
    <citation type="submission" date="2018-04" db="EMBL/GenBank/DDBJ databases">
        <title>OnivRS2 (Oryza nivara Reference Sequence Version 2).</title>
        <authorList>
            <person name="Zhang J."/>
            <person name="Kudrna D."/>
            <person name="Lee S."/>
            <person name="Talag J."/>
            <person name="Rajasekar S."/>
            <person name="Welchert J."/>
            <person name="Hsing Y.-I."/>
            <person name="Wing R.A."/>
        </authorList>
    </citation>
    <scope>NUCLEOTIDE SEQUENCE [LARGE SCALE GENOMIC DNA]</scope>
    <source>
        <strain evidence="2">SL10</strain>
    </source>
</reference>
<proteinExistence type="predicted"/>
<dbReference type="Gramene" id="ONIVA07G08140.1">
    <property type="protein sequence ID" value="ONIVA07G08140.1"/>
    <property type="gene ID" value="ONIVA07G08140"/>
</dbReference>
<sequence length="107" mass="11586">MPALLSAALLRLLPCSRRRYAGGGRHEQTAFGGFYIIDEESGASSESEQEPETPLYTPLASPPLEPGPPPATIEVAHSRWRGAPSSALPPCLTQEREEEETEKDKGI</sequence>
<dbReference type="HOGENOM" id="CLU_2214218_0_0_1"/>
<name>A0A0E0HYX1_ORYNI</name>
<organism evidence="2">
    <name type="scientific">Oryza nivara</name>
    <name type="common">Indian wild rice</name>
    <name type="synonym">Oryza sativa f. spontanea</name>
    <dbReference type="NCBI Taxonomy" id="4536"/>
    <lineage>
        <taxon>Eukaryota</taxon>
        <taxon>Viridiplantae</taxon>
        <taxon>Streptophyta</taxon>
        <taxon>Embryophyta</taxon>
        <taxon>Tracheophyta</taxon>
        <taxon>Spermatophyta</taxon>
        <taxon>Magnoliopsida</taxon>
        <taxon>Liliopsida</taxon>
        <taxon>Poales</taxon>
        <taxon>Poaceae</taxon>
        <taxon>BOP clade</taxon>
        <taxon>Oryzoideae</taxon>
        <taxon>Oryzeae</taxon>
        <taxon>Oryzinae</taxon>
        <taxon>Oryza</taxon>
    </lineage>
</organism>
<evidence type="ECO:0000256" key="1">
    <source>
        <dbReference type="SAM" id="MobiDB-lite"/>
    </source>
</evidence>
<feature type="region of interest" description="Disordered" evidence="1">
    <location>
        <begin position="37"/>
        <end position="107"/>
    </location>
</feature>
<protein>
    <submittedName>
        <fullName evidence="2">Uncharacterized protein</fullName>
    </submittedName>
</protein>
<dbReference type="EnsemblPlants" id="ONIVA07G08140.1">
    <property type="protein sequence ID" value="ONIVA07G08140.1"/>
    <property type="gene ID" value="ONIVA07G08140"/>
</dbReference>
<reference evidence="2" key="1">
    <citation type="submission" date="2015-04" db="UniProtKB">
        <authorList>
            <consortium name="EnsemblPlants"/>
        </authorList>
    </citation>
    <scope>IDENTIFICATION</scope>
    <source>
        <strain evidence="2">SL10</strain>
    </source>
</reference>
<keyword evidence="3" id="KW-1185">Reference proteome</keyword>
<dbReference type="Proteomes" id="UP000006591">
    <property type="component" value="Chromosome 7"/>
</dbReference>